<feature type="compositionally biased region" description="Basic and acidic residues" evidence="1">
    <location>
        <begin position="76"/>
        <end position="85"/>
    </location>
</feature>
<feature type="compositionally biased region" description="Polar residues" evidence="1">
    <location>
        <begin position="27"/>
        <end position="39"/>
    </location>
</feature>
<dbReference type="EMBL" id="PVWQ01000003">
    <property type="protein sequence ID" value="RDW86385.1"/>
    <property type="molecule type" value="Genomic_DNA"/>
</dbReference>
<sequence length="159" mass="17844">MTSLLRSTRSIRAVNPTTSRFPVFLQQRFNGQSSYGNGETKSEDDRNAPTRDMEHPGAPPPDVGKENPSKSQPSYKQDKSRKNVLEEDIPNRPSNNAKPTIRQSSNVDDDGNVKANVPDDVKKHNEEIDQRHDKPYNRIHDDGKVGKGFWGKLDGAEGY</sequence>
<feature type="region of interest" description="Disordered" evidence="1">
    <location>
        <begin position="1"/>
        <end position="159"/>
    </location>
</feature>
<dbReference type="OrthoDB" id="5334244at2759"/>
<dbReference type="Proteomes" id="UP000256690">
    <property type="component" value="Unassembled WGS sequence"/>
</dbReference>
<comment type="caution">
    <text evidence="2">The sequence shown here is derived from an EMBL/GenBank/DDBJ whole genome shotgun (WGS) entry which is preliminary data.</text>
</comment>
<keyword evidence="3" id="KW-1185">Reference proteome</keyword>
<reference evidence="2 3" key="1">
    <citation type="journal article" date="2018" name="IMA Fungus">
        <title>IMA Genome-F 9: Draft genome sequence of Annulohypoxylon stygium, Aspergillus mulundensis, Berkeleyomyces basicola (syn. Thielaviopsis basicola), Ceratocystis smalleyi, two Cercospora beticola strains, Coleophoma cylindrospora, Fusarium fracticaudum, Phialophora cf. hyalina, and Morchella septimelata.</title>
        <authorList>
            <person name="Wingfield B.D."/>
            <person name="Bills G.F."/>
            <person name="Dong Y."/>
            <person name="Huang W."/>
            <person name="Nel W.J."/>
            <person name="Swalarsk-Parry B.S."/>
            <person name="Vaghefi N."/>
            <person name="Wilken P.M."/>
            <person name="An Z."/>
            <person name="de Beer Z.W."/>
            <person name="De Vos L."/>
            <person name="Chen L."/>
            <person name="Duong T.A."/>
            <person name="Gao Y."/>
            <person name="Hammerbacher A."/>
            <person name="Kikkert J.R."/>
            <person name="Li Y."/>
            <person name="Li H."/>
            <person name="Li K."/>
            <person name="Li Q."/>
            <person name="Liu X."/>
            <person name="Ma X."/>
            <person name="Naidoo K."/>
            <person name="Pethybridge S.J."/>
            <person name="Sun J."/>
            <person name="Steenkamp E.T."/>
            <person name="van der Nest M.A."/>
            <person name="van Wyk S."/>
            <person name="Wingfield M.J."/>
            <person name="Xiong C."/>
            <person name="Yue Q."/>
            <person name="Zhang X."/>
        </authorList>
    </citation>
    <scope>NUCLEOTIDE SEQUENCE [LARGE SCALE GENOMIC DNA]</scope>
    <source>
        <strain evidence="2 3">DSM 5745</strain>
    </source>
</reference>
<feature type="compositionally biased region" description="Basic and acidic residues" evidence="1">
    <location>
        <begin position="117"/>
        <end position="145"/>
    </location>
</feature>
<proteinExistence type="predicted"/>
<feature type="compositionally biased region" description="Polar residues" evidence="1">
    <location>
        <begin position="1"/>
        <end position="20"/>
    </location>
</feature>
<dbReference type="GeneID" id="38113397"/>
<name>A0A3D8SJ68_9EURO</name>
<evidence type="ECO:0000313" key="2">
    <source>
        <dbReference type="EMBL" id="RDW86385.1"/>
    </source>
</evidence>
<dbReference type="AlphaFoldDB" id="A0A3D8SJ68"/>
<evidence type="ECO:0000256" key="1">
    <source>
        <dbReference type="SAM" id="MobiDB-lite"/>
    </source>
</evidence>
<dbReference type="RefSeq" id="XP_026605909.1">
    <property type="nucleotide sequence ID" value="XM_026745043.1"/>
</dbReference>
<organism evidence="2 3">
    <name type="scientific">Aspergillus mulundensis</name>
    <dbReference type="NCBI Taxonomy" id="1810919"/>
    <lineage>
        <taxon>Eukaryota</taxon>
        <taxon>Fungi</taxon>
        <taxon>Dikarya</taxon>
        <taxon>Ascomycota</taxon>
        <taxon>Pezizomycotina</taxon>
        <taxon>Eurotiomycetes</taxon>
        <taxon>Eurotiomycetidae</taxon>
        <taxon>Eurotiales</taxon>
        <taxon>Aspergillaceae</taxon>
        <taxon>Aspergillus</taxon>
        <taxon>Aspergillus subgen. Nidulantes</taxon>
    </lineage>
</organism>
<feature type="compositionally biased region" description="Polar residues" evidence="1">
    <location>
        <begin position="92"/>
        <end position="106"/>
    </location>
</feature>
<accession>A0A3D8SJ68</accession>
<gene>
    <name evidence="2" type="ORF">DSM5745_03027</name>
</gene>
<feature type="compositionally biased region" description="Basic and acidic residues" evidence="1">
    <location>
        <begin position="40"/>
        <end position="55"/>
    </location>
</feature>
<evidence type="ECO:0000313" key="3">
    <source>
        <dbReference type="Proteomes" id="UP000256690"/>
    </source>
</evidence>
<protein>
    <submittedName>
        <fullName evidence="2">Uncharacterized protein</fullName>
    </submittedName>
</protein>